<feature type="non-terminal residue" evidence="1">
    <location>
        <position position="89"/>
    </location>
</feature>
<gene>
    <name evidence="1" type="ORF">BaRGS_00040173</name>
</gene>
<keyword evidence="2" id="KW-1185">Reference proteome</keyword>
<reference evidence="1 2" key="1">
    <citation type="journal article" date="2023" name="Sci. Data">
        <title>Genome assembly of the Korean intertidal mud-creeper Batillaria attramentaria.</title>
        <authorList>
            <person name="Patra A.K."/>
            <person name="Ho P.T."/>
            <person name="Jun S."/>
            <person name="Lee S.J."/>
            <person name="Kim Y."/>
            <person name="Won Y.J."/>
        </authorList>
    </citation>
    <scope>NUCLEOTIDE SEQUENCE [LARGE SCALE GENOMIC DNA]</scope>
    <source>
        <strain evidence="1">Wonlab-2016</strain>
    </source>
</reference>
<dbReference type="EMBL" id="JACVVK020000769">
    <property type="protein sequence ID" value="KAK7447655.1"/>
    <property type="molecule type" value="Genomic_DNA"/>
</dbReference>
<dbReference type="AlphaFoldDB" id="A0ABD0J1D8"/>
<proteinExistence type="predicted"/>
<sequence length="89" mass="10330">MRMTVPPTQRVESSCDRVTPWPPGKWTVMRNNDGKVMGRLRRITELHVYDITKREIENGHFSYGRCHVSPADKAKVACGKFKDIREEMP</sequence>
<organism evidence="1 2">
    <name type="scientific">Batillaria attramentaria</name>
    <dbReference type="NCBI Taxonomy" id="370345"/>
    <lineage>
        <taxon>Eukaryota</taxon>
        <taxon>Metazoa</taxon>
        <taxon>Spiralia</taxon>
        <taxon>Lophotrochozoa</taxon>
        <taxon>Mollusca</taxon>
        <taxon>Gastropoda</taxon>
        <taxon>Caenogastropoda</taxon>
        <taxon>Sorbeoconcha</taxon>
        <taxon>Cerithioidea</taxon>
        <taxon>Batillariidae</taxon>
        <taxon>Batillaria</taxon>
    </lineage>
</organism>
<name>A0ABD0J1D8_9CAEN</name>
<evidence type="ECO:0000313" key="2">
    <source>
        <dbReference type="Proteomes" id="UP001519460"/>
    </source>
</evidence>
<dbReference type="Proteomes" id="UP001519460">
    <property type="component" value="Unassembled WGS sequence"/>
</dbReference>
<evidence type="ECO:0000313" key="1">
    <source>
        <dbReference type="EMBL" id="KAK7447655.1"/>
    </source>
</evidence>
<protein>
    <submittedName>
        <fullName evidence="1">Uncharacterized protein</fullName>
    </submittedName>
</protein>
<accession>A0ABD0J1D8</accession>
<comment type="caution">
    <text evidence="1">The sequence shown here is derived from an EMBL/GenBank/DDBJ whole genome shotgun (WGS) entry which is preliminary data.</text>
</comment>